<evidence type="ECO:0000256" key="6">
    <source>
        <dbReference type="ARBA" id="ARBA00022729"/>
    </source>
</evidence>
<comment type="subcellular location">
    <subcellularLocation>
        <location evidence="1">Cell membrane</location>
        <topology evidence="1">Single-pass membrane protein</topology>
    </subcellularLocation>
</comment>
<evidence type="ECO:0000256" key="9">
    <source>
        <dbReference type="ARBA" id="ARBA00022840"/>
    </source>
</evidence>
<dbReference type="InterPro" id="IPR036779">
    <property type="entry name" value="LysM_dom_sf"/>
</dbReference>
<evidence type="ECO:0000256" key="13">
    <source>
        <dbReference type="PROSITE-ProRule" id="PRU10141"/>
    </source>
</evidence>
<dbReference type="FunFam" id="3.30.200.20:FF:000526">
    <property type="entry name" value="Kinase family protein"/>
    <property type="match status" value="1"/>
</dbReference>
<keyword evidence="8 17" id="KW-0418">Kinase</keyword>
<proteinExistence type="predicted"/>
<keyword evidence="17" id="KW-0675">Receptor</keyword>
<evidence type="ECO:0000256" key="12">
    <source>
        <dbReference type="ARBA" id="ARBA00023157"/>
    </source>
</evidence>
<dbReference type="PROSITE" id="PS51782">
    <property type="entry name" value="LYSM"/>
    <property type="match status" value="1"/>
</dbReference>
<dbReference type="PROSITE" id="PS00107">
    <property type="entry name" value="PROTEIN_KINASE_ATP"/>
    <property type="match status" value="1"/>
</dbReference>
<dbReference type="InterPro" id="IPR044812">
    <property type="entry name" value="CERK1/LYK3-like"/>
</dbReference>
<evidence type="ECO:0000259" key="15">
    <source>
        <dbReference type="PROSITE" id="PS50011"/>
    </source>
</evidence>
<keyword evidence="6 14" id="KW-0732">Signal</keyword>
<dbReference type="GO" id="GO:0005524">
    <property type="term" value="F:ATP binding"/>
    <property type="evidence" value="ECO:0007669"/>
    <property type="project" value="UniProtKB-UniRule"/>
</dbReference>
<dbReference type="SUPFAM" id="SSF56112">
    <property type="entry name" value="Protein kinase-like (PK-like)"/>
    <property type="match status" value="1"/>
</dbReference>
<dbReference type="FunFam" id="1.10.510.10:FF:000468">
    <property type="entry name" value="PTI1-like tyrosine-protein kinase 3"/>
    <property type="match status" value="1"/>
</dbReference>
<evidence type="ECO:0000256" key="2">
    <source>
        <dbReference type="ARBA" id="ARBA00022475"/>
    </source>
</evidence>
<keyword evidence="2" id="KW-1003">Cell membrane</keyword>
<dbReference type="InterPro" id="IPR001245">
    <property type="entry name" value="Ser-Thr/Tyr_kinase_cat_dom"/>
</dbReference>
<evidence type="ECO:0000256" key="5">
    <source>
        <dbReference type="ARBA" id="ARBA00022692"/>
    </source>
</evidence>
<evidence type="ECO:0000256" key="7">
    <source>
        <dbReference type="ARBA" id="ARBA00022741"/>
    </source>
</evidence>
<dbReference type="GO" id="GO:0005886">
    <property type="term" value="C:plasma membrane"/>
    <property type="evidence" value="ECO:0007669"/>
    <property type="project" value="UniProtKB-SubCell"/>
</dbReference>
<dbReference type="Gene3D" id="1.10.510.10">
    <property type="entry name" value="Transferase(Phosphotransferase) domain 1"/>
    <property type="match status" value="1"/>
</dbReference>
<keyword evidence="5" id="KW-0812">Transmembrane</keyword>
<dbReference type="PANTHER" id="PTHR46204">
    <property type="entry name" value="CHITIN ELICITOR RECEPTOR KINASE 1-RELATED"/>
    <property type="match status" value="1"/>
</dbReference>
<protein>
    <submittedName>
        <fullName evidence="17">LysM domain receptor-like kinase 3</fullName>
    </submittedName>
</protein>
<keyword evidence="11" id="KW-0472">Membrane</keyword>
<reference evidence="17 18" key="1">
    <citation type="journal article" date="2017" name="Nature">
        <title>The Apostasia genome and the evolution of orchids.</title>
        <authorList>
            <person name="Zhang G.Q."/>
            <person name="Liu K.W."/>
            <person name="Li Z."/>
            <person name="Lohaus R."/>
            <person name="Hsiao Y.Y."/>
            <person name="Niu S.C."/>
            <person name="Wang J.Y."/>
            <person name="Lin Y.C."/>
            <person name="Xu Q."/>
            <person name="Chen L.J."/>
            <person name="Yoshida K."/>
            <person name="Fujiwara S."/>
            <person name="Wang Z.W."/>
            <person name="Zhang Y.Q."/>
            <person name="Mitsuda N."/>
            <person name="Wang M."/>
            <person name="Liu G.H."/>
            <person name="Pecoraro L."/>
            <person name="Huang H.X."/>
            <person name="Xiao X.J."/>
            <person name="Lin M."/>
            <person name="Wu X.Y."/>
            <person name="Wu W.L."/>
            <person name="Chen Y.Y."/>
            <person name="Chang S.B."/>
            <person name="Sakamoto S."/>
            <person name="Ohme-Takagi M."/>
            <person name="Yagi M."/>
            <person name="Zeng S.J."/>
            <person name="Shen C.Y."/>
            <person name="Yeh C.M."/>
            <person name="Luo Y.B."/>
            <person name="Tsai W.C."/>
            <person name="Van de Peer Y."/>
            <person name="Liu Z.J."/>
        </authorList>
    </citation>
    <scope>NUCLEOTIDE SEQUENCE [LARGE SCALE GENOMIC DNA]</scope>
    <source>
        <strain evidence="18">cv. Shenzhen</strain>
        <tissue evidence="17">Stem</tissue>
    </source>
</reference>
<dbReference type="PROSITE" id="PS00108">
    <property type="entry name" value="PROTEIN_KINASE_ST"/>
    <property type="match status" value="1"/>
</dbReference>
<dbReference type="Gene3D" id="3.10.350.10">
    <property type="entry name" value="LysM domain"/>
    <property type="match status" value="1"/>
</dbReference>
<accession>A0A2I0AGC0</accession>
<dbReference type="GO" id="GO:0004674">
    <property type="term" value="F:protein serine/threonine kinase activity"/>
    <property type="evidence" value="ECO:0007669"/>
    <property type="project" value="UniProtKB-KW"/>
</dbReference>
<name>A0A2I0AGC0_9ASPA</name>
<keyword evidence="12" id="KW-1015">Disulfide bond</keyword>
<evidence type="ECO:0000256" key="10">
    <source>
        <dbReference type="ARBA" id="ARBA00022989"/>
    </source>
</evidence>
<dbReference type="EMBL" id="KZ451982">
    <property type="protein sequence ID" value="PKA54587.1"/>
    <property type="molecule type" value="Genomic_DNA"/>
</dbReference>
<evidence type="ECO:0000313" key="18">
    <source>
        <dbReference type="Proteomes" id="UP000236161"/>
    </source>
</evidence>
<evidence type="ECO:0000256" key="4">
    <source>
        <dbReference type="ARBA" id="ARBA00022679"/>
    </source>
</evidence>
<dbReference type="Pfam" id="PF01476">
    <property type="entry name" value="LysM"/>
    <property type="match status" value="1"/>
</dbReference>
<dbReference type="InterPro" id="IPR017441">
    <property type="entry name" value="Protein_kinase_ATP_BS"/>
</dbReference>
<keyword evidence="7 13" id="KW-0547">Nucleotide-binding</keyword>
<dbReference type="InterPro" id="IPR008271">
    <property type="entry name" value="Ser/Thr_kinase_AS"/>
</dbReference>
<evidence type="ECO:0000256" key="11">
    <source>
        <dbReference type="ARBA" id="ARBA00023136"/>
    </source>
</evidence>
<dbReference type="PROSITE" id="PS50011">
    <property type="entry name" value="PROTEIN_KINASE_DOM"/>
    <property type="match status" value="1"/>
</dbReference>
<dbReference type="InterPro" id="IPR011009">
    <property type="entry name" value="Kinase-like_dom_sf"/>
</dbReference>
<dbReference type="Gene3D" id="3.30.200.20">
    <property type="entry name" value="Phosphorylase Kinase, domain 1"/>
    <property type="match status" value="1"/>
</dbReference>
<dbReference type="Pfam" id="PF07714">
    <property type="entry name" value="PK_Tyr_Ser-Thr"/>
    <property type="match status" value="1"/>
</dbReference>
<keyword evidence="9 13" id="KW-0067">ATP-binding</keyword>
<dbReference type="InterPro" id="IPR000719">
    <property type="entry name" value="Prot_kinase_dom"/>
</dbReference>
<keyword evidence="18" id="KW-1185">Reference proteome</keyword>
<keyword evidence="10" id="KW-1133">Transmembrane helix</keyword>
<dbReference type="OrthoDB" id="1668230at2759"/>
<dbReference type="SMART" id="SM00220">
    <property type="entry name" value="S_TKc"/>
    <property type="match status" value="1"/>
</dbReference>
<dbReference type="SMART" id="SM00257">
    <property type="entry name" value="LysM"/>
    <property type="match status" value="1"/>
</dbReference>
<dbReference type="STRING" id="1088818.A0A2I0AGC0"/>
<feature type="signal peptide" evidence="14">
    <location>
        <begin position="1"/>
        <end position="24"/>
    </location>
</feature>
<feature type="domain" description="Protein kinase" evidence="15">
    <location>
        <begin position="379"/>
        <end position="666"/>
    </location>
</feature>
<evidence type="ECO:0000313" key="17">
    <source>
        <dbReference type="EMBL" id="PKA54587.1"/>
    </source>
</evidence>
<evidence type="ECO:0000256" key="8">
    <source>
        <dbReference type="ARBA" id="ARBA00022777"/>
    </source>
</evidence>
<feature type="chain" id="PRO_5014194524" evidence="14">
    <location>
        <begin position="25"/>
        <end position="689"/>
    </location>
</feature>
<sequence>MAEVRQIALPALLALLSNLFPCLSISVPLNCSDTARLCTSFLAFRVGQNASLPLVQSMFDVSPEDVTADANSSPGYLFIRKNCSCLSDRKYLTNTTFTVRGREGFVQPMIAGAYGGLALLPNSTRRARVGAVISLHLFCGCSRGLWNYLMSYVMEDGDSIESLSSRFGISMDSIETANGMAGPNGVVIGKVYYIPLNSVPGLPYLLDKDISPASHPAPAPLVLPLSVLYDQCVGQISRNWRSLGNHEHHSSRFPYGWVIGSLGVAVILIGAALLSCTSFKCFHVQSINDHPKDMDPPFSHKFQLLKSSSFCYASRSFLCCKSKSIKDSAGDSGDQRVNIPNVTLTKIDNSCAGIVPDAFEMEKPILFTYQEILWGTDSFSDSNLLGHGTYGSVYFGILRDQEVAIKRMTATKTKEFIAELKVLCKAHHSSLVELIGYAASTDELFLVYEFAQKGSLRNHLHDPQSKGHTSLSWISRVQIALDAARGLEYIHEHTKNHYVHRDIKTSNILLDVALRAKISDFGLTKLLVRSGDGEASTTKVVGTFGYLAPEYLRDGLATAKSDVYAFGVVLFELISGREAITRDEGAAAVSSERRSLASIMLGALKKSPTSMSMASLTECIDPSLKDLYPHDCVYKMATLAKECVDEDQIVRPDMKQVVISLSHILLSSVEWEATMAGNSQVFSGLVQGR</sequence>
<evidence type="ECO:0000256" key="1">
    <source>
        <dbReference type="ARBA" id="ARBA00004162"/>
    </source>
</evidence>
<dbReference type="InterPro" id="IPR018392">
    <property type="entry name" value="LysM"/>
</dbReference>
<dbReference type="AlphaFoldDB" id="A0A2I0AGC0"/>
<evidence type="ECO:0000256" key="3">
    <source>
        <dbReference type="ARBA" id="ARBA00022527"/>
    </source>
</evidence>
<dbReference type="GO" id="GO:0045087">
    <property type="term" value="P:innate immune response"/>
    <property type="evidence" value="ECO:0007669"/>
    <property type="project" value="InterPro"/>
</dbReference>
<gene>
    <name evidence="17" type="primary">LYK3</name>
    <name evidence="17" type="ORF">AXF42_Ash000422</name>
</gene>
<keyword evidence="3" id="KW-0723">Serine/threonine-protein kinase</keyword>
<dbReference type="Proteomes" id="UP000236161">
    <property type="component" value="Unassembled WGS sequence"/>
</dbReference>
<keyword evidence="4" id="KW-0808">Transferase</keyword>
<evidence type="ECO:0000259" key="16">
    <source>
        <dbReference type="PROSITE" id="PS51782"/>
    </source>
</evidence>
<feature type="binding site" evidence="13">
    <location>
        <position position="406"/>
    </location>
    <ligand>
        <name>ATP</name>
        <dbReference type="ChEBI" id="CHEBI:30616"/>
    </ligand>
</feature>
<dbReference type="PANTHER" id="PTHR46204:SF10">
    <property type="entry name" value="LYSM DOMAIN RECEPTOR-LIKE KINASE 3"/>
    <property type="match status" value="1"/>
</dbReference>
<dbReference type="GO" id="GO:0019199">
    <property type="term" value="F:transmembrane receptor protein kinase activity"/>
    <property type="evidence" value="ECO:0007669"/>
    <property type="project" value="InterPro"/>
</dbReference>
<dbReference type="SUPFAM" id="SSF54106">
    <property type="entry name" value="LysM domain"/>
    <property type="match status" value="1"/>
</dbReference>
<evidence type="ECO:0000256" key="14">
    <source>
        <dbReference type="SAM" id="SignalP"/>
    </source>
</evidence>
<organism evidence="17 18">
    <name type="scientific">Apostasia shenzhenica</name>
    <dbReference type="NCBI Taxonomy" id="1088818"/>
    <lineage>
        <taxon>Eukaryota</taxon>
        <taxon>Viridiplantae</taxon>
        <taxon>Streptophyta</taxon>
        <taxon>Embryophyta</taxon>
        <taxon>Tracheophyta</taxon>
        <taxon>Spermatophyta</taxon>
        <taxon>Magnoliopsida</taxon>
        <taxon>Liliopsida</taxon>
        <taxon>Asparagales</taxon>
        <taxon>Orchidaceae</taxon>
        <taxon>Apostasioideae</taxon>
        <taxon>Apostasia</taxon>
    </lineage>
</organism>
<feature type="domain" description="LysM" evidence="16">
    <location>
        <begin position="150"/>
        <end position="194"/>
    </location>
</feature>